<evidence type="ECO:0000313" key="2">
    <source>
        <dbReference type="EMBL" id="GAA0271456.1"/>
    </source>
</evidence>
<dbReference type="EMBL" id="BAAABV010000005">
    <property type="protein sequence ID" value="GAA0271456.1"/>
    <property type="molecule type" value="Genomic_DNA"/>
</dbReference>
<reference evidence="2 3" key="1">
    <citation type="journal article" date="2019" name="Int. J. Syst. Evol. Microbiol.">
        <title>The Global Catalogue of Microorganisms (GCM) 10K type strain sequencing project: providing services to taxonomists for standard genome sequencing and annotation.</title>
        <authorList>
            <consortium name="The Broad Institute Genomics Platform"/>
            <consortium name="The Broad Institute Genome Sequencing Center for Infectious Disease"/>
            <person name="Wu L."/>
            <person name="Ma J."/>
        </authorList>
    </citation>
    <scope>NUCLEOTIDE SEQUENCE [LARGE SCALE GENOMIC DNA]</scope>
    <source>
        <strain evidence="2 3">JCM 4505</strain>
    </source>
</reference>
<dbReference type="Gene3D" id="3.40.50.300">
    <property type="entry name" value="P-loop containing nucleotide triphosphate hydrolases"/>
    <property type="match status" value="1"/>
</dbReference>
<sequence>MRNVTYCRDIADIHEALIALGEEGRRRIHAAEKLGDDADPSSVGPRLVILLEEINATMKQLTRYWDSIKEKGEPKVSPAIDALAEILFMGRAVRLNVLLVAQSATARALGGPEMRENLATRILARYTQNAWRMLVPEVHPAPKSTRHIGRAQVVLGGVAHGTQVMFMTDGEARAWAMAGPTPKSLLDAAPASPARPKMPEHAEHVAPAPLPSRRSEPAPAPLISPADQTPHTLSAAAPSAPAPAPAPVSAPAAAAATPAAIRGSLRRPR</sequence>
<gene>
    <name evidence="2" type="ORF">GCM10010302_06300</name>
</gene>
<evidence type="ECO:0000256" key="1">
    <source>
        <dbReference type="SAM" id="MobiDB-lite"/>
    </source>
</evidence>
<protein>
    <submittedName>
        <fullName evidence="2">Uncharacterized protein</fullName>
    </submittedName>
</protein>
<dbReference type="InterPro" id="IPR027417">
    <property type="entry name" value="P-loop_NTPase"/>
</dbReference>
<name>A0ABN0V329_9ACTN</name>
<accession>A0ABN0V329</accession>
<proteinExistence type="predicted"/>
<dbReference type="Proteomes" id="UP001501867">
    <property type="component" value="Unassembled WGS sequence"/>
</dbReference>
<feature type="compositionally biased region" description="Low complexity" evidence="1">
    <location>
        <begin position="249"/>
        <end position="260"/>
    </location>
</feature>
<organism evidence="2 3">
    <name type="scientific">Streptomyces polychromogenes</name>
    <dbReference type="NCBI Taxonomy" id="67342"/>
    <lineage>
        <taxon>Bacteria</taxon>
        <taxon>Bacillati</taxon>
        <taxon>Actinomycetota</taxon>
        <taxon>Actinomycetes</taxon>
        <taxon>Kitasatosporales</taxon>
        <taxon>Streptomycetaceae</taxon>
        <taxon>Streptomyces</taxon>
    </lineage>
</organism>
<comment type="caution">
    <text evidence="2">The sequence shown here is derived from an EMBL/GenBank/DDBJ whole genome shotgun (WGS) entry which is preliminary data.</text>
</comment>
<feature type="region of interest" description="Disordered" evidence="1">
    <location>
        <begin position="185"/>
        <end position="269"/>
    </location>
</feature>
<dbReference type="RefSeq" id="WP_344151920.1">
    <property type="nucleotide sequence ID" value="NZ_BAAABV010000005.1"/>
</dbReference>
<evidence type="ECO:0000313" key="3">
    <source>
        <dbReference type="Proteomes" id="UP001501867"/>
    </source>
</evidence>
<keyword evidence="3" id="KW-1185">Reference proteome</keyword>